<sequence length="201" mass="23986">MIIDKVNWNTYLNKETLLEIFCNDKYPNTFSLGYMIANIDKYYIFKTIDETGYLDGYELYQKDSINKIKKDTNYCKMFTFYINYLKEKDCFDNLDLKTAYDKVPKDSINGILQYCFDHGMVITITQVDGEYYETGKVISVTNQEIVLDQRTYTEDLEESENLAKVRNKAIKIDNILSLKIITKETYLYQRYLEQKNKRFMQ</sequence>
<organism evidence="1 2">
    <name type="scientific">Lactobacillus panisapium</name>
    <dbReference type="NCBI Taxonomy" id="2012495"/>
    <lineage>
        <taxon>Bacteria</taxon>
        <taxon>Bacillati</taxon>
        <taxon>Bacillota</taxon>
        <taxon>Bacilli</taxon>
        <taxon>Lactobacillales</taxon>
        <taxon>Lactobacillaceae</taxon>
        <taxon>Lactobacillus</taxon>
    </lineage>
</organism>
<dbReference type="Proteomes" id="UP000826550">
    <property type="component" value="Chromosome"/>
</dbReference>
<gene>
    <name evidence="1" type="ORF">GYM71_00185</name>
</gene>
<dbReference type="RefSeq" id="WP_220220443.1">
    <property type="nucleotide sequence ID" value="NZ_CP048268.1"/>
</dbReference>
<dbReference type="EMBL" id="CP048268">
    <property type="protein sequence ID" value="QYN51936.1"/>
    <property type="molecule type" value="Genomic_DNA"/>
</dbReference>
<accession>A0ABX8W2P5</accession>
<keyword evidence="2" id="KW-1185">Reference proteome</keyword>
<name>A0ABX8W2P5_9LACO</name>
<evidence type="ECO:0000313" key="2">
    <source>
        <dbReference type="Proteomes" id="UP000826550"/>
    </source>
</evidence>
<proteinExistence type="predicted"/>
<reference evidence="1 2" key="1">
    <citation type="submission" date="2020-01" db="EMBL/GenBank/DDBJ databases">
        <title>Vast differences in strain-level diversity in the gut microbiota of two closely related honey bee species.</title>
        <authorList>
            <person name="Ellegaard K.M."/>
            <person name="Suenami S."/>
            <person name="Miyazaki R."/>
            <person name="Engel P."/>
        </authorList>
    </citation>
    <scope>NUCLEOTIDE SEQUENCE [LARGE SCALE GENOMIC DNA]</scope>
    <source>
        <strain evidence="1 2">ESL0416</strain>
    </source>
</reference>
<protein>
    <submittedName>
        <fullName evidence="1">Uncharacterized protein</fullName>
    </submittedName>
</protein>
<evidence type="ECO:0000313" key="1">
    <source>
        <dbReference type="EMBL" id="QYN51936.1"/>
    </source>
</evidence>